<name>A0ACB8Q598_9AGAM</name>
<dbReference type="EMBL" id="MU274109">
    <property type="protein sequence ID" value="KAI0026921.1"/>
    <property type="molecule type" value="Genomic_DNA"/>
</dbReference>
<protein>
    <submittedName>
        <fullName evidence="1">Uncharacterized protein</fullName>
    </submittedName>
</protein>
<proteinExistence type="predicted"/>
<reference evidence="1" key="2">
    <citation type="journal article" date="2022" name="New Phytol.">
        <title>Evolutionary transition to the ectomycorrhizal habit in the genomes of a hyperdiverse lineage of mushroom-forming fungi.</title>
        <authorList>
            <person name="Looney B."/>
            <person name="Miyauchi S."/>
            <person name="Morin E."/>
            <person name="Drula E."/>
            <person name="Courty P.E."/>
            <person name="Kohler A."/>
            <person name="Kuo A."/>
            <person name="LaButti K."/>
            <person name="Pangilinan J."/>
            <person name="Lipzen A."/>
            <person name="Riley R."/>
            <person name="Andreopoulos W."/>
            <person name="He G."/>
            <person name="Johnson J."/>
            <person name="Nolan M."/>
            <person name="Tritt A."/>
            <person name="Barry K.W."/>
            <person name="Grigoriev I.V."/>
            <person name="Nagy L.G."/>
            <person name="Hibbett D."/>
            <person name="Henrissat B."/>
            <person name="Matheny P.B."/>
            <person name="Labbe J."/>
            <person name="Martin F.M."/>
        </authorList>
    </citation>
    <scope>NUCLEOTIDE SEQUENCE</scope>
    <source>
        <strain evidence="1">EC-137</strain>
    </source>
</reference>
<gene>
    <name evidence="1" type="ORF">K488DRAFT_74971</name>
</gene>
<dbReference type="Proteomes" id="UP000814128">
    <property type="component" value="Unassembled WGS sequence"/>
</dbReference>
<keyword evidence="2" id="KW-1185">Reference proteome</keyword>
<reference evidence="1" key="1">
    <citation type="submission" date="2021-02" db="EMBL/GenBank/DDBJ databases">
        <authorList>
            <consortium name="DOE Joint Genome Institute"/>
            <person name="Ahrendt S."/>
            <person name="Looney B.P."/>
            <person name="Miyauchi S."/>
            <person name="Morin E."/>
            <person name="Drula E."/>
            <person name="Courty P.E."/>
            <person name="Chicoki N."/>
            <person name="Fauchery L."/>
            <person name="Kohler A."/>
            <person name="Kuo A."/>
            <person name="Labutti K."/>
            <person name="Pangilinan J."/>
            <person name="Lipzen A."/>
            <person name="Riley R."/>
            <person name="Andreopoulos W."/>
            <person name="He G."/>
            <person name="Johnson J."/>
            <person name="Barry K.W."/>
            <person name="Grigoriev I.V."/>
            <person name="Nagy L."/>
            <person name="Hibbett D."/>
            <person name="Henrissat B."/>
            <person name="Matheny P.B."/>
            <person name="Labbe J."/>
            <person name="Martin F."/>
        </authorList>
    </citation>
    <scope>NUCLEOTIDE SEQUENCE</scope>
    <source>
        <strain evidence="1">EC-137</strain>
    </source>
</reference>
<organism evidence="1 2">
    <name type="scientific">Vararia minispora EC-137</name>
    <dbReference type="NCBI Taxonomy" id="1314806"/>
    <lineage>
        <taxon>Eukaryota</taxon>
        <taxon>Fungi</taxon>
        <taxon>Dikarya</taxon>
        <taxon>Basidiomycota</taxon>
        <taxon>Agaricomycotina</taxon>
        <taxon>Agaricomycetes</taxon>
        <taxon>Russulales</taxon>
        <taxon>Lachnocladiaceae</taxon>
        <taxon>Vararia</taxon>
    </lineage>
</organism>
<comment type="caution">
    <text evidence="1">The sequence shown here is derived from an EMBL/GenBank/DDBJ whole genome shotgun (WGS) entry which is preliminary data.</text>
</comment>
<evidence type="ECO:0000313" key="2">
    <source>
        <dbReference type="Proteomes" id="UP000814128"/>
    </source>
</evidence>
<evidence type="ECO:0000313" key="1">
    <source>
        <dbReference type="EMBL" id="KAI0026921.1"/>
    </source>
</evidence>
<accession>A0ACB8Q598</accession>
<sequence length="130" mass="14449">MALNVPADSRIPSPVVVPATRKRGASSVDHMAQEPPSQRRQTSRQVNASITGTGKNVKNQKPCEKNILISRGPKGVYKFKLNRMFKVTCYEYKGQELSAEEIARLDPEWLANEWPGSVLERPCGAPDEDV</sequence>